<proteinExistence type="predicted"/>
<evidence type="ECO:0008006" key="3">
    <source>
        <dbReference type="Google" id="ProtNLM"/>
    </source>
</evidence>
<protein>
    <recommendedName>
        <fullName evidence="3">Transposase</fullName>
    </recommendedName>
</protein>
<reference evidence="1 2" key="1">
    <citation type="submission" date="2019-01" db="EMBL/GenBank/DDBJ databases">
        <title>Anoxybacillus flavithermus in powdered infant formula.</title>
        <authorList>
            <person name="Rhee M.S."/>
            <person name="Choi I.-G."/>
            <person name="Cho T.J."/>
            <person name="Park B."/>
        </authorList>
    </citation>
    <scope>NUCLEOTIDE SEQUENCE [LARGE SCALE GENOMIC DNA]</scope>
    <source>
        <strain evidence="1 2">FHS-PPAM212</strain>
    </source>
</reference>
<dbReference type="RefSeq" id="WP_088223753.1">
    <property type="nucleotide sequence ID" value="NZ_CP021839.1"/>
</dbReference>
<evidence type="ECO:0000313" key="2">
    <source>
        <dbReference type="Proteomes" id="UP000286434"/>
    </source>
</evidence>
<dbReference type="AlphaFoldDB" id="A0AAX1ZZY1"/>
<dbReference type="Proteomes" id="UP000286434">
    <property type="component" value="Unassembled WGS sequence"/>
</dbReference>
<name>A0AAX1ZZY1_9BACL</name>
<dbReference type="Gene3D" id="1.10.10.60">
    <property type="entry name" value="Homeodomain-like"/>
    <property type="match status" value="1"/>
</dbReference>
<comment type="caution">
    <text evidence="1">The sequence shown here is derived from an EMBL/GenBank/DDBJ whole genome shotgun (WGS) entry which is preliminary data.</text>
</comment>
<organism evidence="1 2">
    <name type="scientific">Anoxybacillus flavithermus</name>
    <dbReference type="NCBI Taxonomy" id="33934"/>
    <lineage>
        <taxon>Bacteria</taxon>
        <taxon>Bacillati</taxon>
        <taxon>Bacillota</taxon>
        <taxon>Bacilli</taxon>
        <taxon>Bacillales</taxon>
        <taxon>Anoxybacillaceae</taxon>
        <taxon>Anoxybacillus</taxon>
    </lineage>
</organism>
<sequence length="67" mass="7995">MFNRNEDIKKAKGDLPNWAIAEKLGIHENTLYRWLRSEMSDEKKRLVIDAINKLKRELEEQKQVQNA</sequence>
<accession>A0AAX1ZZY1</accession>
<dbReference type="EMBL" id="SBBW01000038">
    <property type="protein sequence ID" value="RWU12012.1"/>
    <property type="molecule type" value="Genomic_DNA"/>
</dbReference>
<gene>
    <name evidence="1" type="ORF">EA138_09590</name>
</gene>
<evidence type="ECO:0000313" key="1">
    <source>
        <dbReference type="EMBL" id="RWU12012.1"/>
    </source>
</evidence>